<feature type="transmembrane region" description="Helical" evidence="13">
    <location>
        <begin position="12"/>
        <end position="35"/>
    </location>
</feature>
<proteinExistence type="inferred from homology"/>
<keyword evidence="3" id="KW-0813">Transport</keyword>
<sequence>MRSVRSGARYGFVAIFLHWVMAAGIGAMAGIGLYMVHGHPEPMRLFDLYQLHKSIGVTILLAALVRLGWRLLIPPPRLPASMSSLERRLATIGHWLLYAFLLALPLTGWALVSASVYGIPTVLYGVVPWPDLPILPTLGGVDKLPCPRLAKGHVLIAPQGGPSAHHPIWREG</sequence>
<feature type="transmembrane region" description="Helical" evidence="13">
    <location>
        <begin position="94"/>
        <end position="119"/>
    </location>
</feature>
<keyword evidence="8" id="KW-0249">Electron transport</keyword>
<evidence type="ECO:0000259" key="14">
    <source>
        <dbReference type="Pfam" id="PF01292"/>
    </source>
</evidence>
<evidence type="ECO:0000256" key="3">
    <source>
        <dbReference type="ARBA" id="ARBA00022448"/>
    </source>
</evidence>
<evidence type="ECO:0000313" key="16">
    <source>
        <dbReference type="Proteomes" id="UP000287401"/>
    </source>
</evidence>
<comment type="cofactor">
    <cofactor evidence="1">
        <name>heme b</name>
        <dbReference type="ChEBI" id="CHEBI:60344"/>
    </cofactor>
</comment>
<evidence type="ECO:0000256" key="10">
    <source>
        <dbReference type="ARBA" id="ARBA00023004"/>
    </source>
</evidence>
<dbReference type="Pfam" id="PF01292">
    <property type="entry name" value="Ni_hydr_CYTB"/>
    <property type="match status" value="1"/>
</dbReference>
<evidence type="ECO:0000256" key="11">
    <source>
        <dbReference type="ARBA" id="ARBA00023136"/>
    </source>
</evidence>
<evidence type="ECO:0000256" key="8">
    <source>
        <dbReference type="ARBA" id="ARBA00022982"/>
    </source>
</evidence>
<evidence type="ECO:0000313" key="15">
    <source>
        <dbReference type="EMBL" id="RSU45929.1"/>
    </source>
</evidence>
<evidence type="ECO:0000256" key="1">
    <source>
        <dbReference type="ARBA" id="ARBA00001970"/>
    </source>
</evidence>
<dbReference type="RefSeq" id="WP_126000238.1">
    <property type="nucleotide sequence ID" value="NZ_QRAL01000066.1"/>
</dbReference>
<keyword evidence="11 13" id="KW-0472">Membrane</keyword>
<reference evidence="15 16" key="1">
    <citation type="submission" date="2018-07" db="EMBL/GenBank/DDBJ databases">
        <title>Genomic and Epidemiologic Investigation of an Indolent Hospital Outbreak.</title>
        <authorList>
            <person name="Johnson R.C."/>
            <person name="Deming C."/>
            <person name="Conlan S."/>
            <person name="Zellmer C.J."/>
            <person name="Michelin A.V."/>
            <person name="Lee-Lin S."/>
            <person name="Thomas P.J."/>
            <person name="Park M."/>
            <person name="Weingarten R.A."/>
            <person name="Less J."/>
            <person name="Dekker J.P."/>
            <person name="Frank K.M."/>
            <person name="Musser K.A."/>
            <person name="Mcquiston J.R."/>
            <person name="Henderson D.K."/>
            <person name="Lau A.F."/>
            <person name="Palmore T.N."/>
            <person name="Segre J.A."/>
        </authorList>
    </citation>
    <scope>NUCLEOTIDE SEQUENCE [LARGE SCALE GENOMIC DNA]</scope>
    <source>
        <strain evidence="15 16">SK-NIH.Env6_1116</strain>
    </source>
</reference>
<keyword evidence="4" id="KW-1003">Cell membrane</keyword>
<feature type="domain" description="Cytochrome b561 bacterial/Ni-hydrogenase" evidence="14">
    <location>
        <begin position="9"/>
        <end position="119"/>
    </location>
</feature>
<evidence type="ECO:0000256" key="5">
    <source>
        <dbReference type="ARBA" id="ARBA00022617"/>
    </source>
</evidence>
<dbReference type="Proteomes" id="UP000287401">
    <property type="component" value="Unassembled WGS sequence"/>
</dbReference>
<feature type="transmembrane region" description="Helical" evidence="13">
    <location>
        <begin position="55"/>
        <end position="73"/>
    </location>
</feature>
<evidence type="ECO:0000256" key="7">
    <source>
        <dbReference type="ARBA" id="ARBA00022723"/>
    </source>
</evidence>
<keyword evidence="10" id="KW-0408">Iron</keyword>
<dbReference type="GO" id="GO:0022904">
    <property type="term" value="P:respiratory electron transport chain"/>
    <property type="evidence" value="ECO:0007669"/>
    <property type="project" value="InterPro"/>
</dbReference>
<comment type="subcellular location">
    <subcellularLocation>
        <location evidence="2">Cell membrane</location>
        <topology evidence="2">Multi-pass membrane protein</topology>
    </subcellularLocation>
</comment>
<organism evidence="15 16">
    <name type="scientific">Sphingobium yanoikuyae</name>
    <name type="common">Sphingomonas yanoikuyae</name>
    <dbReference type="NCBI Taxonomy" id="13690"/>
    <lineage>
        <taxon>Bacteria</taxon>
        <taxon>Pseudomonadati</taxon>
        <taxon>Pseudomonadota</taxon>
        <taxon>Alphaproteobacteria</taxon>
        <taxon>Sphingomonadales</taxon>
        <taxon>Sphingomonadaceae</taxon>
        <taxon>Sphingobium</taxon>
    </lineage>
</organism>
<keyword evidence="5" id="KW-0349">Heme</keyword>
<accession>A0A430BBR9</accession>
<dbReference type="SUPFAM" id="SSF81342">
    <property type="entry name" value="Transmembrane di-heme cytochromes"/>
    <property type="match status" value="1"/>
</dbReference>
<dbReference type="PANTHER" id="PTHR30529:SF6">
    <property type="entry name" value="BLL0291 PROTEIN"/>
    <property type="match status" value="1"/>
</dbReference>
<protein>
    <submittedName>
        <fullName evidence="15">Cytochrome b</fullName>
    </submittedName>
</protein>
<evidence type="ECO:0000256" key="4">
    <source>
        <dbReference type="ARBA" id="ARBA00022475"/>
    </source>
</evidence>
<dbReference type="GO" id="GO:0020037">
    <property type="term" value="F:heme binding"/>
    <property type="evidence" value="ECO:0007669"/>
    <property type="project" value="TreeGrafter"/>
</dbReference>
<comment type="similarity">
    <text evidence="12">Belongs to the cytochrome b561 family.</text>
</comment>
<dbReference type="GO" id="GO:0009055">
    <property type="term" value="F:electron transfer activity"/>
    <property type="evidence" value="ECO:0007669"/>
    <property type="project" value="InterPro"/>
</dbReference>
<evidence type="ECO:0000256" key="9">
    <source>
        <dbReference type="ARBA" id="ARBA00022989"/>
    </source>
</evidence>
<dbReference type="PANTHER" id="PTHR30529">
    <property type="entry name" value="CYTOCHROME B561"/>
    <property type="match status" value="1"/>
</dbReference>
<keyword evidence="6 13" id="KW-0812">Transmembrane</keyword>
<dbReference type="Gene3D" id="1.20.950.20">
    <property type="entry name" value="Transmembrane di-heme cytochromes, Chain C"/>
    <property type="match status" value="1"/>
</dbReference>
<dbReference type="AlphaFoldDB" id="A0A430BBR9"/>
<evidence type="ECO:0000256" key="6">
    <source>
        <dbReference type="ARBA" id="ARBA00022692"/>
    </source>
</evidence>
<evidence type="ECO:0000256" key="2">
    <source>
        <dbReference type="ARBA" id="ARBA00004651"/>
    </source>
</evidence>
<evidence type="ECO:0000256" key="13">
    <source>
        <dbReference type="SAM" id="Phobius"/>
    </source>
</evidence>
<keyword evidence="7" id="KW-0479">Metal-binding</keyword>
<dbReference type="InterPro" id="IPR016174">
    <property type="entry name" value="Di-haem_cyt_TM"/>
</dbReference>
<comment type="caution">
    <text evidence="15">The sequence shown here is derived from an EMBL/GenBank/DDBJ whole genome shotgun (WGS) entry which is preliminary data.</text>
</comment>
<keyword evidence="9 13" id="KW-1133">Transmembrane helix</keyword>
<dbReference type="InterPro" id="IPR052168">
    <property type="entry name" value="Cytochrome_b561_oxidase"/>
</dbReference>
<evidence type="ECO:0000256" key="12">
    <source>
        <dbReference type="ARBA" id="ARBA00037975"/>
    </source>
</evidence>
<name>A0A430BBR9_SPHYA</name>
<dbReference type="GO" id="GO:0005886">
    <property type="term" value="C:plasma membrane"/>
    <property type="evidence" value="ECO:0007669"/>
    <property type="project" value="UniProtKB-SubCell"/>
</dbReference>
<dbReference type="EMBL" id="QRAL01000066">
    <property type="protein sequence ID" value="RSU45929.1"/>
    <property type="molecule type" value="Genomic_DNA"/>
</dbReference>
<gene>
    <name evidence="15" type="ORF">DAH51_26665</name>
</gene>
<dbReference type="GO" id="GO:0046872">
    <property type="term" value="F:metal ion binding"/>
    <property type="evidence" value="ECO:0007669"/>
    <property type="project" value="UniProtKB-KW"/>
</dbReference>
<dbReference type="InterPro" id="IPR011577">
    <property type="entry name" value="Cyt_b561_bac/Ni-Hgenase"/>
</dbReference>